<feature type="domain" description="Ice-binding protein C-terminal" evidence="1">
    <location>
        <begin position="210"/>
        <end position="235"/>
    </location>
</feature>
<evidence type="ECO:0000259" key="1">
    <source>
        <dbReference type="Pfam" id="PF07589"/>
    </source>
</evidence>
<dbReference type="Pfam" id="PF07589">
    <property type="entry name" value="PEP-CTERM"/>
    <property type="match status" value="1"/>
</dbReference>
<keyword evidence="3" id="KW-1185">Reference proteome</keyword>
<dbReference type="AlphaFoldDB" id="A0A402CZH0"/>
<dbReference type="Proteomes" id="UP000287394">
    <property type="component" value="Chromosome"/>
</dbReference>
<gene>
    <name evidence="2" type="ORF">CCAX7_14690</name>
</gene>
<organism evidence="2 3">
    <name type="scientific">Capsulimonas corticalis</name>
    <dbReference type="NCBI Taxonomy" id="2219043"/>
    <lineage>
        <taxon>Bacteria</taxon>
        <taxon>Bacillati</taxon>
        <taxon>Armatimonadota</taxon>
        <taxon>Armatimonadia</taxon>
        <taxon>Capsulimonadales</taxon>
        <taxon>Capsulimonadaceae</taxon>
        <taxon>Capsulimonas</taxon>
    </lineage>
</organism>
<evidence type="ECO:0000313" key="3">
    <source>
        <dbReference type="Proteomes" id="UP000287394"/>
    </source>
</evidence>
<sequence length="241" mass="24755">MAKFLPVAAVALSLAAFSVAAYADQTITFTGVVYATFNAPLGASLGDTFTESYTIKNGATNAGNSQHASYYSQASHNPSDVSVIIQFNNHTITSATPVLNDPITQNDDIAVSADNVDDPSSHDHLQGSVTIKSGGVFTNISSYVYLSGPSNTVPGPLTSIAPTITGSGLTDISQWEFTDFDFAATNANGGSGQFGGKITSISSTITGSATVPEPAPIAAFGMGLLGVFGLALRKRKTVSMS</sequence>
<evidence type="ECO:0000313" key="2">
    <source>
        <dbReference type="EMBL" id="BDI29418.1"/>
    </source>
</evidence>
<dbReference type="EMBL" id="AP025739">
    <property type="protein sequence ID" value="BDI29418.1"/>
    <property type="molecule type" value="Genomic_DNA"/>
</dbReference>
<dbReference type="KEGG" id="ccot:CCAX7_14690"/>
<dbReference type="RefSeq" id="WP_125206098.1">
    <property type="nucleotide sequence ID" value="NZ_AP025739.1"/>
</dbReference>
<name>A0A402CZH0_9BACT</name>
<dbReference type="InterPro" id="IPR013424">
    <property type="entry name" value="Ice-binding_C"/>
</dbReference>
<reference evidence="2 3" key="1">
    <citation type="journal article" date="2019" name="Int. J. Syst. Evol. Microbiol.">
        <title>Capsulimonas corticalis gen. nov., sp. nov., an aerobic capsulated bacterium, of a novel bacterial order, Capsulimonadales ord. nov., of the class Armatimonadia of the phylum Armatimonadetes.</title>
        <authorList>
            <person name="Li J."/>
            <person name="Kudo C."/>
            <person name="Tonouchi A."/>
        </authorList>
    </citation>
    <scope>NUCLEOTIDE SEQUENCE [LARGE SCALE GENOMIC DNA]</scope>
    <source>
        <strain evidence="2 3">AX-7</strain>
    </source>
</reference>
<accession>A0A402CZH0</accession>
<protein>
    <recommendedName>
        <fullName evidence="1">Ice-binding protein C-terminal domain-containing protein</fullName>
    </recommendedName>
</protein>
<dbReference type="NCBIfam" id="TIGR02595">
    <property type="entry name" value="PEP_CTERM"/>
    <property type="match status" value="1"/>
</dbReference>
<proteinExistence type="predicted"/>